<dbReference type="InterPro" id="IPR046348">
    <property type="entry name" value="SIS_dom_sf"/>
</dbReference>
<dbReference type="KEGG" id="dlu:A6035_04875"/>
<reference evidence="1 2" key="1">
    <citation type="submission" date="2016-04" db="EMBL/GenBank/DDBJ databases">
        <title>Complete genome sequence of Dietzia lutea YIM 80766T, a strain isolated from desert soil in Egypt.</title>
        <authorList>
            <person name="Zhao J."/>
            <person name="Hu B."/>
            <person name="Geng S."/>
            <person name="Nie Y."/>
            <person name="Tang Y."/>
        </authorList>
    </citation>
    <scope>NUCLEOTIDE SEQUENCE [LARGE SCALE GENOMIC DNA]</scope>
    <source>
        <strain evidence="1 2">YIM 80766</strain>
    </source>
</reference>
<dbReference type="Proteomes" id="UP000244928">
    <property type="component" value="Chromosome"/>
</dbReference>
<gene>
    <name evidence="1" type="ORF">A6035_04875</name>
</gene>
<name>A0A2S1R5Q1_9ACTN</name>
<evidence type="ECO:0000313" key="1">
    <source>
        <dbReference type="EMBL" id="AWH91608.1"/>
    </source>
</evidence>
<keyword evidence="2" id="KW-1185">Reference proteome</keyword>
<dbReference type="GO" id="GO:1901135">
    <property type="term" value="P:carbohydrate derivative metabolic process"/>
    <property type="evidence" value="ECO:0007669"/>
    <property type="project" value="InterPro"/>
</dbReference>
<sequence>MPDLSSDTGAGRVDLDDPDALRAADATGALLHASMAGAQLRAVATAVDGGALDGLAGFRPRAVVWVSGRSDRARQAAGVVAALADAAGGPAVPPLVLARALPAWVGALDVVLVSGDDAGDPDLAAAIDAAAGRGAAVIVDVPREGPVSEAGRGRAAWIEPLPYLPPHRGVLRHLAAGMAVLTVLGARGLDVGAAADAVDVELEGIGPELATPVNPAKLLATSVAGRDPLVWIHADAVSAACCDRAVAAFCDAGRITAASSVGDAVRAGAERAQGRPPVDPLADLFHDEELDGPREDVRVRYLGMVLDADEDIVRLAAGPLADVEWVTDRGRDTVGDAPAPLSGKVAAHMARTELSAAYLLVGGL</sequence>
<dbReference type="GO" id="GO:0097367">
    <property type="term" value="F:carbohydrate derivative binding"/>
    <property type="evidence" value="ECO:0007669"/>
    <property type="project" value="InterPro"/>
</dbReference>
<organism evidence="1 2">
    <name type="scientific">Dietzia lutea</name>
    <dbReference type="NCBI Taxonomy" id="546160"/>
    <lineage>
        <taxon>Bacteria</taxon>
        <taxon>Bacillati</taxon>
        <taxon>Actinomycetota</taxon>
        <taxon>Actinomycetes</taxon>
        <taxon>Mycobacteriales</taxon>
        <taxon>Dietziaceae</taxon>
        <taxon>Dietzia</taxon>
    </lineage>
</organism>
<dbReference type="AlphaFoldDB" id="A0A2S1R5Q1"/>
<evidence type="ECO:0008006" key="3">
    <source>
        <dbReference type="Google" id="ProtNLM"/>
    </source>
</evidence>
<dbReference type="EMBL" id="CP015449">
    <property type="protein sequence ID" value="AWH91608.1"/>
    <property type="molecule type" value="Genomic_DNA"/>
</dbReference>
<protein>
    <recommendedName>
        <fullName evidence="3">TobH protein</fullName>
    </recommendedName>
</protein>
<proteinExistence type="predicted"/>
<dbReference type="SUPFAM" id="SSF53697">
    <property type="entry name" value="SIS domain"/>
    <property type="match status" value="1"/>
</dbReference>
<evidence type="ECO:0000313" key="2">
    <source>
        <dbReference type="Proteomes" id="UP000244928"/>
    </source>
</evidence>
<dbReference type="RefSeq" id="WP_108846870.1">
    <property type="nucleotide sequence ID" value="NZ_CP015449.1"/>
</dbReference>
<accession>A0A2S1R5Q1</accession>